<dbReference type="InterPro" id="IPR035369">
    <property type="entry name" value="Nrap_D4"/>
</dbReference>
<dbReference type="GO" id="GO:0034456">
    <property type="term" value="C:UTP-C complex"/>
    <property type="evidence" value="ECO:0007669"/>
    <property type="project" value="TreeGrafter"/>
</dbReference>
<protein>
    <recommendedName>
        <fullName evidence="5">U3 small nucleolar RNA-associated protein 22</fullName>
    </recommendedName>
</protein>
<feature type="domain" description="Nrap protein" evidence="9">
    <location>
        <begin position="513"/>
        <end position="670"/>
    </location>
</feature>
<evidence type="ECO:0000259" key="11">
    <source>
        <dbReference type="Pfam" id="PF17406"/>
    </source>
</evidence>
<dbReference type="GO" id="GO:0006364">
    <property type="term" value="P:rRNA processing"/>
    <property type="evidence" value="ECO:0007669"/>
    <property type="project" value="UniProtKB-KW"/>
</dbReference>
<feature type="domain" description="Nrap protein" evidence="10">
    <location>
        <begin position="695"/>
        <end position="910"/>
    </location>
</feature>
<keyword evidence="5" id="KW-0690">Ribosome biogenesis</keyword>
<evidence type="ECO:0000259" key="8">
    <source>
        <dbReference type="Pfam" id="PF17403"/>
    </source>
</evidence>
<evidence type="ECO:0000313" key="13">
    <source>
        <dbReference type="EMBL" id="KTB35441.1"/>
    </source>
</evidence>
<evidence type="ECO:0000256" key="2">
    <source>
        <dbReference type="ARBA" id="ARBA00006674"/>
    </source>
</evidence>
<gene>
    <name evidence="13" type="ORF">WG66_12039</name>
</gene>
<evidence type="ECO:0000256" key="5">
    <source>
        <dbReference type="RuleBase" id="RU364032"/>
    </source>
</evidence>
<dbReference type="GO" id="GO:0003723">
    <property type="term" value="F:RNA binding"/>
    <property type="evidence" value="ECO:0007669"/>
    <property type="project" value="UniProtKB-KW"/>
</dbReference>
<accession>A0A0W0FGM5</accession>
<dbReference type="InterPro" id="IPR035370">
    <property type="entry name" value="Nrap_D5"/>
</dbReference>
<evidence type="ECO:0000259" key="10">
    <source>
        <dbReference type="Pfam" id="PF17405"/>
    </source>
</evidence>
<dbReference type="InterPro" id="IPR035368">
    <property type="entry name" value="Nrap_D3"/>
</dbReference>
<feature type="compositionally biased region" description="Polar residues" evidence="6">
    <location>
        <begin position="21"/>
        <end position="31"/>
    </location>
</feature>
<dbReference type="Gene3D" id="3.30.70.3030">
    <property type="match status" value="1"/>
</dbReference>
<dbReference type="GO" id="GO:0032040">
    <property type="term" value="C:small-subunit processome"/>
    <property type="evidence" value="ECO:0007669"/>
    <property type="project" value="TreeGrafter"/>
</dbReference>
<dbReference type="PANTHER" id="PTHR17972">
    <property type="entry name" value="NUCLEOLAR RNA-ASSOCIATED PROTEIN"/>
    <property type="match status" value="1"/>
</dbReference>
<keyword evidence="4 5" id="KW-0539">Nucleus</keyword>
<dbReference type="AlphaFoldDB" id="A0A0W0FGM5"/>
<feature type="compositionally biased region" description="Acidic residues" evidence="6">
    <location>
        <begin position="42"/>
        <end position="51"/>
    </location>
</feature>
<reference evidence="13 14" key="1">
    <citation type="submission" date="2015-12" db="EMBL/GenBank/DDBJ databases">
        <title>Draft genome sequence of Moniliophthora roreri, the causal agent of frosty pod rot of cacao.</title>
        <authorList>
            <person name="Aime M.C."/>
            <person name="Diaz-Valderrama J.R."/>
            <person name="Kijpornyongpan T."/>
            <person name="Phillips-Mora W."/>
        </authorList>
    </citation>
    <scope>NUCLEOTIDE SEQUENCE [LARGE SCALE GENOMIC DNA]</scope>
    <source>
        <strain evidence="13 14">MCA 2952</strain>
    </source>
</reference>
<dbReference type="GO" id="GO:0006409">
    <property type="term" value="P:tRNA export from nucleus"/>
    <property type="evidence" value="ECO:0007669"/>
    <property type="project" value="TreeGrafter"/>
</dbReference>
<feature type="domain" description="Nrap protein" evidence="7">
    <location>
        <begin position="197"/>
        <end position="343"/>
    </location>
</feature>
<evidence type="ECO:0000313" key="14">
    <source>
        <dbReference type="Proteomes" id="UP000054988"/>
    </source>
</evidence>
<dbReference type="InterPro" id="IPR035371">
    <property type="entry name" value="Nrap_D6"/>
</dbReference>
<comment type="subcellular location">
    <subcellularLocation>
        <location evidence="1 5">Nucleus</location>
        <location evidence="1 5">Nucleolus</location>
    </subcellularLocation>
</comment>
<dbReference type="Pfam" id="PF17406">
    <property type="entry name" value="Nrap_D5"/>
    <property type="match status" value="1"/>
</dbReference>
<evidence type="ECO:0000256" key="6">
    <source>
        <dbReference type="SAM" id="MobiDB-lite"/>
    </source>
</evidence>
<name>A0A0W0FGM5_MONRR</name>
<comment type="caution">
    <text evidence="13">The sequence shown here is derived from an EMBL/GenBank/DDBJ whole genome shotgun (WGS) entry which is preliminary data.</text>
</comment>
<feature type="domain" description="Nrap protein" evidence="8">
    <location>
        <begin position="348"/>
        <end position="507"/>
    </location>
</feature>
<keyword evidence="5" id="KW-0698">rRNA processing</keyword>
<sequence>MSLKRKRRNESISQKPRKVSPAQNSSTSDVSLNADAVNMEENQSEVEEEEWGGITESQGDDGGSNAQSDNKPYKPSGEEVRVIKDAAELFKSNAFKLQIEALLPNVRPKAKRIPPLERFLLTLHTFLSNLPSITPRHPLHAARYLLKKGISVPYSIPLPSEETQWKVAFEKPSEITLVGSWANKTHVKGQDGRKYGVDLAVEMPSALFQEKDYMNGRFFHKRAFYLAALAAAISESKNGLGVTTTYMSMGDDPRLTKLVIEPRADGSPNDFTKLNAQVCIIPVLSSQSPIPLHRLSPSHFNFRGVFEGSNSEDEHKLSSPLYNTAILTTLTPRSHLLSMHVLQQNVPAFNDAVSLLRVWANQHGYGEGTRMCVRGFDGKGPWWTSLLALLISGEECSSPGKGKSSKRKPLGRGLSSYQLFKAALDFLSKHDFENDPIYIKTKDGHRYLPDEYQSHHEAVFVDPTSTVNLLANVPIGSLKLLQHDAKRTLELLNSEALTDPFPQVFLKDQRDLQMRFDAVIHVDLSSVKPRKPLVHAALDAGSAANGTLSSMLSLVSQGLGDRLKAIAMLHASPTPRPLSQALPSSPHMVHIGLLYNTQHAFRQVDHGPPATETDMTVVERFREFWGDKAELRRFKDGSIVESVVWEVHTVDEKAHIPVRIVRHILQRHFSLEDDAVFSWQTPFDELLRLPEHISRYYTGSGLALGFKGALSAFDNLVKSIKALEDELPLTLSNVSATSESLRYTNVFSPVPLPSSIASVLPPNVRYLHPIEIIFEFEKSSRWPDDLRAIQKIKLAFFERIARTILSSNSGLKASVVIGDGISTSEIQDVSFLEIITPDGWAFHARIWHDREATLLDRIIKGTGNLPHVTVKNKDHKKGKEYHEAVQAREIYARRFIHAPRHHRAITKLCHHFLAYSGTVRLVKRWFASHWLLHGHVSEEVIELICAQFFVFKGWDREVDKEDVRFDRASIPGSKERGFAAVIQFLKDWKLEDGLFVPLYDESSSLDSGKLESSSVISGVWRVSTKVDEKGVMWTARGPDVIVARRVQALAQATWKCLQESEDSGRLAVKSMFTHPTDDYNIILSLDRQRLPRYHQNINVDEQKLSKQGKNQNTEGVIVRPGLDPAASLFRDLQRIYADTFRVFHDPFGGDTIGVVWDSTLKNPRPFRVPGGFSSIPSSVISKDGSKSSTKKEKDQVVLNEEGIVGELQRIGSGIISGIAIHV</sequence>
<evidence type="ECO:0000259" key="9">
    <source>
        <dbReference type="Pfam" id="PF17404"/>
    </source>
</evidence>
<feature type="domain" description="Nrap protein" evidence="11">
    <location>
        <begin position="912"/>
        <end position="1074"/>
    </location>
</feature>
<dbReference type="InterPro" id="IPR005554">
    <property type="entry name" value="NOL6/Upt22"/>
</dbReference>
<dbReference type="Pfam" id="PF17405">
    <property type="entry name" value="Nrap_D4"/>
    <property type="match status" value="1"/>
</dbReference>
<dbReference type="PANTHER" id="PTHR17972:SF0">
    <property type="entry name" value="NUCLEOLAR PROTEIN 6"/>
    <property type="match status" value="1"/>
</dbReference>
<dbReference type="Pfam" id="PF17407">
    <property type="entry name" value="Nrap_D6"/>
    <property type="match status" value="1"/>
</dbReference>
<dbReference type="EMBL" id="LATX01001990">
    <property type="protein sequence ID" value="KTB35441.1"/>
    <property type="molecule type" value="Genomic_DNA"/>
</dbReference>
<keyword evidence="5" id="KW-0687">Ribonucleoprotein</keyword>
<evidence type="ECO:0000259" key="7">
    <source>
        <dbReference type="Pfam" id="PF03813"/>
    </source>
</evidence>
<organism evidence="13 14">
    <name type="scientific">Moniliophthora roreri</name>
    <name type="common">Frosty pod rot fungus</name>
    <name type="synonym">Monilia roreri</name>
    <dbReference type="NCBI Taxonomy" id="221103"/>
    <lineage>
        <taxon>Eukaryota</taxon>
        <taxon>Fungi</taxon>
        <taxon>Dikarya</taxon>
        <taxon>Basidiomycota</taxon>
        <taxon>Agaricomycotina</taxon>
        <taxon>Agaricomycetes</taxon>
        <taxon>Agaricomycetidae</taxon>
        <taxon>Agaricales</taxon>
        <taxon>Marasmiineae</taxon>
        <taxon>Marasmiaceae</taxon>
        <taxon>Moniliophthora</taxon>
    </lineage>
</organism>
<dbReference type="GO" id="GO:0032545">
    <property type="term" value="C:CURI complex"/>
    <property type="evidence" value="ECO:0007669"/>
    <property type="project" value="TreeGrafter"/>
</dbReference>
<dbReference type="Gene3D" id="1.10.1410.10">
    <property type="match status" value="2"/>
</dbReference>
<feature type="domain" description="Nrap protein" evidence="12">
    <location>
        <begin position="1077"/>
        <end position="1218"/>
    </location>
</feature>
<evidence type="ECO:0000256" key="3">
    <source>
        <dbReference type="ARBA" id="ARBA00022884"/>
    </source>
</evidence>
<evidence type="ECO:0000259" key="12">
    <source>
        <dbReference type="Pfam" id="PF17407"/>
    </source>
</evidence>
<keyword evidence="3 5" id="KW-0694">RNA-binding</keyword>
<proteinExistence type="inferred from homology"/>
<evidence type="ECO:0000256" key="4">
    <source>
        <dbReference type="ARBA" id="ARBA00023242"/>
    </source>
</evidence>
<dbReference type="InterPro" id="IPR035367">
    <property type="entry name" value="Nrap_D2"/>
</dbReference>
<dbReference type="Proteomes" id="UP000054988">
    <property type="component" value="Unassembled WGS sequence"/>
</dbReference>
<evidence type="ECO:0000256" key="1">
    <source>
        <dbReference type="ARBA" id="ARBA00004604"/>
    </source>
</evidence>
<feature type="region of interest" description="Disordered" evidence="6">
    <location>
        <begin position="1"/>
        <end position="77"/>
    </location>
</feature>
<dbReference type="Pfam" id="PF17404">
    <property type="entry name" value="Nrap_D3"/>
    <property type="match status" value="1"/>
</dbReference>
<dbReference type="InterPro" id="IPR035082">
    <property type="entry name" value="Nrap_D1"/>
</dbReference>
<dbReference type="Pfam" id="PF03813">
    <property type="entry name" value="Nrap"/>
    <property type="match status" value="1"/>
</dbReference>
<dbReference type="Pfam" id="PF17403">
    <property type="entry name" value="Nrap_D2"/>
    <property type="match status" value="1"/>
</dbReference>
<dbReference type="eggNOG" id="KOG2054">
    <property type="taxonomic scope" value="Eukaryota"/>
</dbReference>
<comment type="similarity">
    <text evidence="2 5">Belongs to the NRAP family.</text>
</comment>